<evidence type="ECO:0000313" key="2">
    <source>
        <dbReference type="EMBL" id="KAF2709295.1"/>
    </source>
</evidence>
<dbReference type="PANTHER" id="PTHR47843">
    <property type="entry name" value="BTB DOMAIN-CONTAINING PROTEIN-RELATED"/>
    <property type="match status" value="1"/>
</dbReference>
<sequence length="272" mass="31444">MENKPPPINVVVLNSVVVIEVGPNKKKYYVHKDLLTHHSEYFYKTLRGSWIENKNQLIALEDVEPKIFDIFVNWLYTQEIPKDYDAWTSGSVEDYDASTSGSVEDHDASTSRGVEIDKNFGLSEDLMKIKAYVFGNRFLAHRFCRAVNNSLVDSAFQECSSFYYEEIIYAFENLPTGSRILTLLVDIQCAFWNGSSDRDFGGEIELRAQLPHDFLIRYMIRHGRIKEDPEGTELNRCSYHEHSSEEEKKACEEKCKQEDLGRSYCCEQNSQS</sequence>
<dbReference type="Gene3D" id="3.30.710.10">
    <property type="entry name" value="Potassium Channel Kv1.1, Chain A"/>
    <property type="match status" value="1"/>
</dbReference>
<gene>
    <name evidence="2" type="ORF">K504DRAFT_271438</name>
</gene>
<evidence type="ECO:0000313" key="3">
    <source>
        <dbReference type="Proteomes" id="UP000799428"/>
    </source>
</evidence>
<dbReference type="SUPFAM" id="SSF54695">
    <property type="entry name" value="POZ domain"/>
    <property type="match status" value="1"/>
</dbReference>
<evidence type="ECO:0000259" key="1">
    <source>
        <dbReference type="PROSITE" id="PS50097"/>
    </source>
</evidence>
<keyword evidence="3" id="KW-1185">Reference proteome</keyword>
<dbReference type="Proteomes" id="UP000799428">
    <property type="component" value="Unassembled WGS sequence"/>
</dbReference>
<dbReference type="PROSITE" id="PS50097">
    <property type="entry name" value="BTB"/>
    <property type="match status" value="1"/>
</dbReference>
<dbReference type="EMBL" id="MU005770">
    <property type="protein sequence ID" value="KAF2709295.1"/>
    <property type="molecule type" value="Genomic_DNA"/>
</dbReference>
<name>A0A6G1K9T0_9PLEO</name>
<proteinExistence type="predicted"/>
<dbReference type="OrthoDB" id="194443at2759"/>
<organism evidence="2 3">
    <name type="scientific">Pleomassaria siparia CBS 279.74</name>
    <dbReference type="NCBI Taxonomy" id="1314801"/>
    <lineage>
        <taxon>Eukaryota</taxon>
        <taxon>Fungi</taxon>
        <taxon>Dikarya</taxon>
        <taxon>Ascomycota</taxon>
        <taxon>Pezizomycotina</taxon>
        <taxon>Dothideomycetes</taxon>
        <taxon>Pleosporomycetidae</taxon>
        <taxon>Pleosporales</taxon>
        <taxon>Pleomassariaceae</taxon>
        <taxon>Pleomassaria</taxon>
    </lineage>
</organism>
<dbReference type="Pfam" id="PF00651">
    <property type="entry name" value="BTB"/>
    <property type="match status" value="1"/>
</dbReference>
<dbReference type="PANTHER" id="PTHR47843:SF2">
    <property type="entry name" value="BTB DOMAIN-CONTAINING PROTEIN"/>
    <property type="match status" value="1"/>
</dbReference>
<dbReference type="SMART" id="SM00225">
    <property type="entry name" value="BTB"/>
    <property type="match status" value="1"/>
</dbReference>
<reference evidence="2" key="1">
    <citation type="journal article" date="2020" name="Stud. Mycol.">
        <title>101 Dothideomycetes genomes: a test case for predicting lifestyles and emergence of pathogens.</title>
        <authorList>
            <person name="Haridas S."/>
            <person name="Albert R."/>
            <person name="Binder M."/>
            <person name="Bloem J."/>
            <person name="Labutti K."/>
            <person name="Salamov A."/>
            <person name="Andreopoulos B."/>
            <person name="Baker S."/>
            <person name="Barry K."/>
            <person name="Bills G."/>
            <person name="Bluhm B."/>
            <person name="Cannon C."/>
            <person name="Castanera R."/>
            <person name="Culley D."/>
            <person name="Daum C."/>
            <person name="Ezra D."/>
            <person name="Gonzalez J."/>
            <person name="Henrissat B."/>
            <person name="Kuo A."/>
            <person name="Liang C."/>
            <person name="Lipzen A."/>
            <person name="Lutzoni F."/>
            <person name="Magnuson J."/>
            <person name="Mondo S."/>
            <person name="Nolan M."/>
            <person name="Ohm R."/>
            <person name="Pangilinan J."/>
            <person name="Park H.-J."/>
            <person name="Ramirez L."/>
            <person name="Alfaro M."/>
            <person name="Sun H."/>
            <person name="Tritt A."/>
            <person name="Yoshinaga Y."/>
            <person name="Zwiers L.-H."/>
            <person name="Turgeon B."/>
            <person name="Goodwin S."/>
            <person name="Spatafora J."/>
            <person name="Crous P."/>
            <person name="Grigoriev I."/>
        </authorList>
    </citation>
    <scope>NUCLEOTIDE SEQUENCE</scope>
    <source>
        <strain evidence="2">CBS 279.74</strain>
    </source>
</reference>
<feature type="domain" description="BTB" evidence="1">
    <location>
        <begin position="15"/>
        <end position="84"/>
    </location>
</feature>
<dbReference type="InterPro" id="IPR000210">
    <property type="entry name" value="BTB/POZ_dom"/>
</dbReference>
<dbReference type="AlphaFoldDB" id="A0A6G1K9T0"/>
<dbReference type="CDD" id="cd18186">
    <property type="entry name" value="BTB_POZ_ZBTB_KLHL-like"/>
    <property type="match status" value="1"/>
</dbReference>
<dbReference type="InterPro" id="IPR011333">
    <property type="entry name" value="SKP1/BTB/POZ_sf"/>
</dbReference>
<protein>
    <recommendedName>
        <fullName evidence="1">BTB domain-containing protein</fullName>
    </recommendedName>
</protein>
<accession>A0A6G1K9T0</accession>